<dbReference type="SMART" id="SM00185">
    <property type="entry name" value="ARM"/>
    <property type="match status" value="7"/>
</dbReference>
<dbReference type="PANTHER" id="PTHR23314">
    <property type="entry name" value="SPERM-ASSOCIATED ANTIGEN 6 ARMADILLO REPEAT-CONTAINING"/>
    <property type="match status" value="1"/>
</dbReference>
<dbReference type="EMBL" id="CAACVG010012271">
    <property type="protein sequence ID" value="VEN60029.1"/>
    <property type="molecule type" value="Genomic_DNA"/>
</dbReference>
<dbReference type="InterPro" id="IPR016024">
    <property type="entry name" value="ARM-type_fold"/>
</dbReference>
<protein>
    <recommendedName>
        <fullName evidence="3">Sperm-associated antigen 6</fullName>
    </recommendedName>
</protein>
<evidence type="ECO:0008006" key="3">
    <source>
        <dbReference type="Google" id="ProtNLM"/>
    </source>
</evidence>
<dbReference type="InterPro" id="IPR011989">
    <property type="entry name" value="ARM-like"/>
</dbReference>
<dbReference type="PANTHER" id="PTHR23314:SF0">
    <property type="entry name" value="SPERM-ASSOCIATED ANTIGEN 6"/>
    <property type="match status" value="1"/>
</dbReference>
<dbReference type="SUPFAM" id="SSF48371">
    <property type="entry name" value="ARM repeat"/>
    <property type="match status" value="1"/>
</dbReference>
<proteinExistence type="predicted"/>
<reference evidence="1 2" key="1">
    <citation type="submission" date="2019-01" db="EMBL/GenBank/DDBJ databases">
        <authorList>
            <person name="Sayadi A."/>
        </authorList>
    </citation>
    <scope>NUCLEOTIDE SEQUENCE [LARGE SCALE GENOMIC DNA]</scope>
</reference>
<dbReference type="GO" id="GO:0008017">
    <property type="term" value="F:microtubule binding"/>
    <property type="evidence" value="ECO:0007669"/>
    <property type="project" value="TreeGrafter"/>
</dbReference>
<dbReference type="Gene3D" id="1.25.10.10">
    <property type="entry name" value="Leucine-rich Repeat Variant"/>
    <property type="match status" value="2"/>
</dbReference>
<dbReference type="Proteomes" id="UP000410492">
    <property type="component" value="Unassembled WGS sequence"/>
</dbReference>
<keyword evidence="2" id="KW-1185">Reference proteome</keyword>
<dbReference type="GO" id="GO:0015630">
    <property type="term" value="C:microtubule cytoskeleton"/>
    <property type="evidence" value="ECO:0007669"/>
    <property type="project" value="TreeGrafter"/>
</dbReference>
<accession>A0A653DJ54</accession>
<organism evidence="1 2">
    <name type="scientific">Callosobruchus maculatus</name>
    <name type="common">Southern cowpea weevil</name>
    <name type="synonym">Pulse bruchid</name>
    <dbReference type="NCBI Taxonomy" id="64391"/>
    <lineage>
        <taxon>Eukaryota</taxon>
        <taxon>Metazoa</taxon>
        <taxon>Ecdysozoa</taxon>
        <taxon>Arthropoda</taxon>
        <taxon>Hexapoda</taxon>
        <taxon>Insecta</taxon>
        <taxon>Pterygota</taxon>
        <taxon>Neoptera</taxon>
        <taxon>Endopterygota</taxon>
        <taxon>Coleoptera</taxon>
        <taxon>Polyphaga</taxon>
        <taxon>Cucujiformia</taxon>
        <taxon>Chrysomeloidea</taxon>
        <taxon>Chrysomelidae</taxon>
        <taxon>Bruchinae</taxon>
        <taxon>Bruchini</taxon>
        <taxon>Callosobruchus</taxon>
    </lineage>
</organism>
<dbReference type="Pfam" id="PF00514">
    <property type="entry name" value="Arm"/>
    <property type="match status" value="3"/>
</dbReference>
<gene>
    <name evidence="1" type="ORF">CALMAC_LOCUS17844</name>
</gene>
<sequence>MSRTVLQTFDTYQKARLQFVQCVADLAVREQNCELLYNAGILELLRPLLTDPCVQIQQCAAVALGRLVHNDAAIADQLLEQNFVPIFLNNLTIGNKYQKKAILFVLRSICKHSDTNTMYIINAGGLQAMINCLEDFEVTVKEAAAWGIGYIARHNKALAQACVDAGAVPLLLLCLQEPELNLKQIATSALSDIARHSVELAQHIVDSGVIPFLAKNLNNTDERLKKQILCCLSSCAKHSTDLAEMVVEAEVFPSVLLHLAHPCNQVRRNAANLVRDVVKHSLELTQLVVNTGGIHALMEVLYQEDGMDDAKLPSITALGFISAHCDQLAMSILGCKCVVVLAKILNESNDDRLLSVTAWTLGQIGKHSPEHSHAVASADIFPKLVELYLSEESSEDLKHKCKNCLKLCLQKCLLISALEPLLVDAPPNIMKYVLGQYSKVLPQDPKARRMFVTSGGLKKVQEMEAKPGSTLYEYINIVNSCFPEEIVRYYSPGYPETLLDKVEQYSPQMMTVLREGQTNEEGMQTELINMVDEPGSSDEEEGNDLPIE</sequence>
<dbReference type="AlphaFoldDB" id="A0A653DJ54"/>
<dbReference type="GO" id="GO:0003341">
    <property type="term" value="P:cilium movement"/>
    <property type="evidence" value="ECO:0007669"/>
    <property type="project" value="TreeGrafter"/>
</dbReference>
<dbReference type="OrthoDB" id="7537227at2759"/>
<evidence type="ECO:0000313" key="2">
    <source>
        <dbReference type="Proteomes" id="UP000410492"/>
    </source>
</evidence>
<name>A0A653DJ54_CALMS</name>
<dbReference type="InterPro" id="IPR000225">
    <property type="entry name" value="Armadillo"/>
</dbReference>
<evidence type="ECO:0000313" key="1">
    <source>
        <dbReference type="EMBL" id="VEN60029.1"/>
    </source>
</evidence>